<name>A0A0V0SPK6_9BILA</name>
<organism evidence="1 2">
    <name type="scientific">Trichinella murrelli</name>
    <dbReference type="NCBI Taxonomy" id="144512"/>
    <lineage>
        <taxon>Eukaryota</taxon>
        <taxon>Metazoa</taxon>
        <taxon>Ecdysozoa</taxon>
        <taxon>Nematoda</taxon>
        <taxon>Enoplea</taxon>
        <taxon>Dorylaimia</taxon>
        <taxon>Trichinellida</taxon>
        <taxon>Trichinellidae</taxon>
        <taxon>Trichinella</taxon>
    </lineage>
</organism>
<comment type="caution">
    <text evidence="1">The sequence shown here is derived from an EMBL/GenBank/DDBJ whole genome shotgun (WGS) entry which is preliminary data.</text>
</comment>
<evidence type="ECO:0000313" key="1">
    <source>
        <dbReference type="EMBL" id="KRX28676.1"/>
    </source>
</evidence>
<dbReference type="Proteomes" id="UP000055048">
    <property type="component" value="Unassembled WGS sequence"/>
</dbReference>
<dbReference type="AlphaFoldDB" id="A0A0V0SPK6"/>
<proteinExistence type="predicted"/>
<dbReference type="EMBL" id="JYDJ01004214">
    <property type="protein sequence ID" value="KRX28676.1"/>
    <property type="molecule type" value="Genomic_DNA"/>
</dbReference>
<keyword evidence="2" id="KW-1185">Reference proteome</keyword>
<gene>
    <name evidence="1" type="ORF">T05_15405</name>
</gene>
<evidence type="ECO:0000313" key="2">
    <source>
        <dbReference type="Proteomes" id="UP000055048"/>
    </source>
</evidence>
<protein>
    <submittedName>
        <fullName evidence="1">Uncharacterized protein</fullName>
    </submittedName>
</protein>
<accession>A0A0V0SPK6</accession>
<sequence>MYEVVKKAALLMLWWKELDMWFTNRLFSLSAFVDMPVTTTLL</sequence>
<reference evidence="1 2" key="1">
    <citation type="submission" date="2015-01" db="EMBL/GenBank/DDBJ databases">
        <title>Evolution of Trichinella species and genotypes.</title>
        <authorList>
            <person name="Korhonen P.K."/>
            <person name="Edoardo P."/>
            <person name="Giuseppe L.R."/>
            <person name="Gasser R.B."/>
        </authorList>
    </citation>
    <scope>NUCLEOTIDE SEQUENCE [LARGE SCALE GENOMIC DNA]</scope>
    <source>
        <strain evidence="1">ISS417</strain>
    </source>
</reference>